<dbReference type="InterPro" id="IPR041078">
    <property type="entry name" value="Plavaka"/>
</dbReference>
<feature type="compositionally biased region" description="Basic and acidic residues" evidence="1">
    <location>
        <begin position="57"/>
        <end position="69"/>
    </location>
</feature>
<dbReference type="EMBL" id="JACYCD010000051">
    <property type="protein sequence ID" value="KAF8706897.1"/>
    <property type="molecule type" value="Genomic_DNA"/>
</dbReference>
<comment type="caution">
    <text evidence="2">The sequence shown here is derived from an EMBL/GenBank/DDBJ whole genome shotgun (WGS) entry which is preliminary data.</text>
</comment>
<accession>A0A8H7HRT8</accession>
<organism evidence="2 3">
    <name type="scientific">Rhizoctonia solani</name>
    <dbReference type="NCBI Taxonomy" id="456999"/>
    <lineage>
        <taxon>Eukaryota</taxon>
        <taxon>Fungi</taxon>
        <taxon>Dikarya</taxon>
        <taxon>Basidiomycota</taxon>
        <taxon>Agaricomycotina</taxon>
        <taxon>Agaricomycetes</taxon>
        <taxon>Cantharellales</taxon>
        <taxon>Ceratobasidiaceae</taxon>
        <taxon>Rhizoctonia</taxon>
    </lineage>
</organism>
<feature type="region of interest" description="Disordered" evidence="1">
    <location>
        <begin position="1201"/>
        <end position="1295"/>
    </location>
</feature>
<reference evidence="2" key="1">
    <citation type="submission" date="2020-09" db="EMBL/GenBank/DDBJ databases">
        <title>Comparative genome analyses of four rice-infecting Rhizoctonia solani isolates reveal extensive enrichment of homogalacturonan modification genes.</title>
        <authorList>
            <person name="Lee D.-Y."/>
            <person name="Jeon J."/>
            <person name="Kim K.-T."/>
            <person name="Cheong K."/>
            <person name="Song H."/>
            <person name="Choi G."/>
            <person name="Ko J."/>
            <person name="Opiyo S.O."/>
            <person name="Zuo S."/>
            <person name="Madhav S."/>
            <person name="Lee Y.-H."/>
            <person name="Wang G.-L."/>
        </authorList>
    </citation>
    <scope>NUCLEOTIDE SEQUENCE</scope>
    <source>
        <strain evidence="2">AG1-IA WGL</strain>
    </source>
</reference>
<evidence type="ECO:0000313" key="3">
    <source>
        <dbReference type="Proteomes" id="UP000602905"/>
    </source>
</evidence>
<dbReference type="Pfam" id="PF18759">
    <property type="entry name" value="Plavaka"/>
    <property type="match status" value="1"/>
</dbReference>
<proteinExistence type="predicted"/>
<name>A0A8H7HRT8_9AGAM</name>
<feature type="non-terminal residue" evidence="2">
    <location>
        <position position="1295"/>
    </location>
</feature>
<feature type="compositionally biased region" description="Acidic residues" evidence="1">
    <location>
        <begin position="1283"/>
        <end position="1295"/>
    </location>
</feature>
<protein>
    <submittedName>
        <fullName evidence="2">Uncharacterized protein</fullName>
    </submittedName>
</protein>
<sequence length="1295" mass="147676">MSSRVYSCVPRCTRTFDNTKSASNHRSRCKLAKQYDVELLDSSYLYETEPPAKRRRTSVEDGMDKKITQEQESNTTSSDPQPMPSAELNNCTFDPPPNLKLTATTPKPHPAVNTLNHTRPTTRSQTRLLNTGFRLQTDALPEGPPSTLAAIVDATPPSNAITETTHQEQEHALSSGIATTSKLPGGAYITATDLFGRYRIYNTHPLQVPDANYSLSNSVVLPSQPRHVRSVKEIIHPCPNLSVFYIQRHHWLTGNSKSLNNRESLCNDVLAQPGFCPQDVVGYNFRALDQKLAKAEHNWNTICPPSEGWKNVPIQLEIPPLRQTQARIQANKDTTAPKRYITVHGLRARKLTDIIYRAFSQNNTTSFHYTPFKSFWKRPDLGSRPELQIFDEIYSSPSMLNAHREVQRLKISDSSCTRPRCVAYFMFGSDGTLLGRGFSNAKGHPIYGFFGNESKYQQCKPSSNTCFHVAHVPLLPDCVREVITAYHEGKPPPESLITHLRRELMHEVWAYLLDDDFLYAWNHGLVIKCADGVEQRVFPRIKIHSIDYPEKITLATICNLGVCLCPSCLAKKEAASKLGTSHDTRVRVFKRRVESAKRIQKVQQARRLIYELGHSVQSKQVEALLQAESYVPTLNAFSRRLSPRIFKFNIFETFVVDQLHKIELGVWKSLFQHLIRLLHLGGSRTIVEFRSVPTFGSTIRMFSYDVASMGRLAARDFEDILQCCLPVFEGLLPAQCNAQVQRLVFIFAQWHGLAKLRRHTTETLGIMKKLTAKLGSELRSFAELTNTMNVSETPDEYARRKKRQAAAQALRSTQTTGSKAQSKAIAHPQMPDGRRKCLFNINTYKVHAIGHYVHTITEFGTTDSYSTQICELQHRFVKNQFERTNKKDVVQQMTRIGDVASVLKRMDLELEQRQVQLQSQDNNCETAQLDTEALQSLLNGQPYTIGLTERSEDMIASITRWVHGQQHDDAMKFFIPQLKRFFLARFLGSRDHPKFNEQEIAEIRFHQDRMYRHKTLRVNYTSYDVLRHQDLVNPSTSNRFIMLPALSEDGTNPPHPFIYAKVLGIYHAQVSYGRTVPRREDFVHVRWLYYNTDTARQGGWDAYRLDHISYEPCCTDQDILDSFDFVHPSDIIRAIHLIPDFQSGPSNNLLNFAKSIAHDSEEHWDWKHYYVNRFVDRDILMRYLGGGIGHYRHIIHGSENNLGLDQNESETNEDPLDMRGAGENTDVESEDDGSDVESGDERSDGNESICRAQEQVSDEEELSMDEGNSEFGDDVLDNGLEGDFVDVDEDELHGF</sequence>
<gene>
    <name evidence="2" type="ORF">RHS03_04708</name>
</gene>
<feature type="compositionally biased region" description="Polar residues" evidence="1">
    <location>
        <begin position="810"/>
        <end position="821"/>
    </location>
</feature>
<feature type="compositionally biased region" description="Acidic residues" evidence="1">
    <location>
        <begin position="1225"/>
        <end position="1238"/>
    </location>
</feature>
<dbReference type="Proteomes" id="UP000602905">
    <property type="component" value="Unassembled WGS sequence"/>
</dbReference>
<feature type="compositionally biased region" description="Polar residues" evidence="1">
    <location>
        <begin position="70"/>
        <end position="80"/>
    </location>
</feature>
<dbReference type="OrthoDB" id="3208495at2759"/>
<feature type="compositionally biased region" description="Polar residues" evidence="1">
    <location>
        <begin position="113"/>
        <end position="124"/>
    </location>
</feature>
<evidence type="ECO:0000256" key="1">
    <source>
        <dbReference type="SAM" id="MobiDB-lite"/>
    </source>
</evidence>
<feature type="compositionally biased region" description="Acidic residues" evidence="1">
    <location>
        <begin position="1256"/>
        <end position="1276"/>
    </location>
</feature>
<feature type="region of interest" description="Disordered" evidence="1">
    <location>
        <begin position="50"/>
        <end position="124"/>
    </location>
</feature>
<evidence type="ECO:0000313" key="2">
    <source>
        <dbReference type="EMBL" id="KAF8706897.1"/>
    </source>
</evidence>
<feature type="region of interest" description="Disordered" evidence="1">
    <location>
        <begin position="793"/>
        <end position="829"/>
    </location>
</feature>